<comment type="subcellular location">
    <subcellularLocation>
        <location evidence="1">Cytoplasm</location>
    </subcellularLocation>
    <subcellularLocation>
        <location evidence="2">Late endosome</location>
    </subcellularLocation>
</comment>
<evidence type="ECO:0000256" key="4">
    <source>
        <dbReference type="ARBA" id="ARBA00022483"/>
    </source>
</evidence>
<evidence type="ECO:0000256" key="1">
    <source>
        <dbReference type="ARBA" id="ARBA00004496"/>
    </source>
</evidence>
<dbReference type="InterPro" id="IPR035892">
    <property type="entry name" value="C2_domain_sf"/>
</dbReference>
<evidence type="ECO:0000256" key="3">
    <source>
        <dbReference type="ARBA" id="ARBA00005823"/>
    </source>
</evidence>
<evidence type="ECO:0000256" key="7">
    <source>
        <dbReference type="SAM" id="MobiDB-lite"/>
    </source>
</evidence>
<dbReference type="InterPro" id="IPR052095">
    <property type="entry name" value="UNC-13_domain"/>
</dbReference>
<accession>A0A834MFA0</accession>
<name>A0A834MFA0_RHYFE</name>
<feature type="domain" description="MHD1" evidence="9">
    <location>
        <begin position="639"/>
        <end position="759"/>
    </location>
</feature>
<keyword evidence="5" id="KW-0963">Cytoplasm</keyword>
<dbReference type="Proteomes" id="UP000625711">
    <property type="component" value="Unassembled WGS sequence"/>
</dbReference>
<dbReference type="PROSITE" id="PS50004">
    <property type="entry name" value="C2"/>
    <property type="match status" value="2"/>
</dbReference>
<evidence type="ECO:0000256" key="6">
    <source>
        <dbReference type="ARBA" id="ARBA00022753"/>
    </source>
</evidence>
<dbReference type="Gene3D" id="1.10.357.50">
    <property type="match status" value="1"/>
</dbReference>
<sequence length="1164" mass="132881">MSFFNSLSEYVSNSVAGLSLSPKSVQEIDGSYFESFTALAWKQENQRQSVLRNAEVDASEAPPPEQDLGINPIDYTSSQNEKDKLYVEMLYTIANTVGAPAPGGQYAHYKEDLYLYGQRAFGMPPERHYRMLHVAGEEQPPIVVLSVIVIEAEGLEAKDANGFSDPYCMLGIQPMAAPSSPQPLTPNRTLSDACSPCGMNPNFGDVNHTVGGEKLRKHHSFKLSFKRKDGSRVREHRDSLGGALPAKFIRATSVKPHTLNPKWNEKFRFDIDDINSDSLHLDIWDHDDESSVLEAVSKLNEVRGVRGLGRFFKQVCQSARQSSQDDFLGCVTIPLQDIPSTGLEGWFKLEARSQRSSVQGRIRLKMWLSTRENRGASDDDNWTELTQHESLYATFVDYELRNWDRDTWSWSGDLPGPALTILHQHAVQGDLTELQTAMARFVAASRVYLKNPLDPRWMLQLLTDVENAWMNFTLTREEEMWLAEKFTAMQERWLQQLRHHRQLFPALHPPSLARLEYLLRCLAYLSNMKSFWKCCPFNKEVRGEIVLTLRKGTPEWFGSLKGSFMTSEEYDASLVDFCSEVYVQLRHGLHHYHPLFEGTNSIPYFSVVYKQIDKLMADEVINFLNQNEHPDAAYSRLIFSIYLEVKDLATFSHNLPSGGDHKLLLVRCHEWFEPSVSHWLSMCKGKSLQRVRTAVDLQKPCDGDKLVKHSSSAVDVVAMFCQLRDFWRLLQWPKAHSVCLLSQLLDCICSAALLYADITYQGLMETGYFDKLGPFRICDEMCIAANNLEYVYKFVSLLENYFDFVTLESLTPEMHFATLTNQLDSTLSQFQVRITDILKRVGPQMQEALRKAMFHVAWSPDTLPTQQAVDPLFDYLHTHLKGLNVALLPQNFQKVLCEVWEYTLAELNHQMDGGATSEDLPAMFHERLHSALELMIDFFHAEGQGLSTELLHSPTFCQIEQRLQYHRTDTEKLIEIFYGQRLHDQYNTTTSPYGSLAVRAYFNHDSLCVEVLHARDVIPLDPNGYSDPFVIIELLPKRVFPHCNEQQTNVHKKTLHPIFDECFEFSVSLEQCKAPGAMVAFTVMDHDVLTANDFAGEAFLALGTISGVADNASVDNFHGLKPVDLTLMQQHNKNHPILQILELRMNDRMAADFVKKQKQRFSTK</sequence>
<evidence type="ECO:0000313" key="11">
    <source>
        <dbReference type="EMBL" id="KAF7279826.1"/>
    </source>
</evidence>
<keyword evidence="4" id="KW-0268">Exocytosis</keyword>
<dbReference type="GO" id="GO:0099503">
    <property type="term" value="C:secretory vesicle"/>
    <property type="evidence" value="ECO:0007669"/>
    <property type="project" value="TreeGrafter"/>
</dbReference>
<evidence type="ECO:0000256" key="5">
    <source>
        <dbReference type="ARBA" id="ARBA00022490"/>
    </source>
</evidence>
<dbReference type="InterPro" id="IPR014770">
    <property type="entry name" value="Munc13_1"/>
</dbReference>
<keyword evidence="12" id="KW-1185">Reference proteome</keyword>
<dbReference type="PANTHER" id="PTHR45999">
    <property type="entry name" value="UNC-13-4A, ISOFORM B"/>
    <property type="match status" value="1"/>
</dbReference>
<dbReference type="SMART" id="SM00239">
    <property type="entry name" value="C2"/>
    <property type="match status" value="2"/>
</dbReference>
<dbReference type="EMBL" id="JAACXV010000337">
    <property type="protein sequence ID" value="KAF7279826.1"/>
    <property type="molecule type" value="Genomic_DNA"/>
</dbReference>
<proteinExistence type="inferred from homology"/>
<keyword evidence="6" id="KW-0967">Endosome</keyword>
<dbReference type="Pfam" id="PF00168">
    <property type="entry name" value="C2"/>
    <property type="match status" value="4"/>
</dbReference>
<organism evidence="11 12">
    <name type="scientific">Rhynchophorus ferrugineus</name>
    <name type="common">Red palm weevil</name>
    <name type="synonym">Curculio ferrugineus</name>
    <dbReference type="NCBI Taxonomy" id="354439"/>
    <lineage>
        <taxon>Eukaryota</taxon>
        <taxon>Metazoa</taxon>
        <taxon>Ecdysozoa</taxon>
        <taxon>Arthropoda</taxon>
        <taxon>Hexapoda</taxon>
        <taxon>Insecta</taxon>
        <taxon>Pterygota</taxon>
        <taxon>Neoptera</taxon>
        <taxon>Endopterygota</taxon>
        <taxon>Coleoptera</taxon>
        <taxon>Polyphaga</taxon>
        <taxon>Cucujiformia</taxon>
        <taxon>Curculionidae</taxon>
        <taxon>Dryophthorinae</taxon>
        <taxon>Rhynchophorus</taxon>
    </lineage>
</organism>
<evidence type="ECO:0000313" key="12">
    <source>
        <dbReference type="Proteomes" id="UP000625711"/>
    </source>
</evidence>
<feature type="domain" description="C2" evidence="8">
    <location>
        <begin position="988"/>
        <end position="1118"/>
    </location>
</feature>
<dbReference type="GO" id="GO:0006887">
    <property type="term" value="P:exocytosis"/>
    <property type="evidence" value="ECO:0007669"/>
    <property type="project" value="UniProtKB-KW"/>
</dbReference>
<dbReference type="PROSITE" id="PS51258">
    <property type="entry name" value="MHD1"/>
    <property type="match status" value="1"/>
</dbReference>
<evidence type="ECO:0000259" key="10">
    <source>
        <dbReference type="PROSITE" id="PS51259"/>
    </source>
</evidence>
<feature type="domain" description="C2" evidence="8">
    <location>
        <begin position="124"/>
        <end position="347"/>
    </location>
</feature>
<feature type="domain" description="MHD2" evidence="10">
    <location>
        <begin position="866"/>
        <end position="977"/>
    </location>
</feature>
<evidence type="ECO:0008006" key="13">
    <source>
        <dbReference type="Google" id="ProtNLM"/>
    </source>
</evidence>
<feature type="region of interest" description="Disordered" evidence="7">
    <location>
        <begin position="52"/>
        <end position="73"/>
    </location>
</feature>
<dbReference type="CDD" id="cd04009">
    <property type="entry name" value="C2B_Munc13-like"/>
    <property type="match status" value="1"/>
</dbReference>
<dbReference type="Gene3D" id="2.60.40.150">
    <property type="entry name" value="C2 domain"/>
    <property type="match status" value="2"/>
</dbReference>
<evidence type="ECO:0000259" key="8">
    <source>
        <dbReference type="PROSITE" id="PS50004"/>
    </source>
</evidence>
<gene>
    <name evidence="11" type="ORF">GWI33_006684</name>
</gene>
<protein>
    <recommendedName>
        <fullName evidence="13">BAI1-associated protein 3</fullName>
    </recommendedName>
</protein>
<dbReference type="PROSITE" id="PS51259">
    <property type="entry name" value="MHD2"/>
    <property type="match status" value="1"/>
</dbReference>
<evidence type="ECO:0000259" key="9">
    <source>
        <dbReference type="PROSITE" id="PS51258"/>
    </source>
</evidence>
<evidence type="ECO:0000256" key="2">
    <source>
        <dbReference type="ARBA" id="ARBA00004603"/>
    </source>
</evidence>
<dbReference type="PANTHER" id="PTHR45999:SF4">
    <property type="entry name" value="UNC-13-4A, ISOFORM B"/>
    <property type="match status" value="1"/>
</dbReference>
<dbReference type="SUPFAM" id="SSF49562">
    <property type="entry name" value="C2 domain (Calcium/lipid-binding domain, CaLB)"/>
    <property type="match status" value="2"/>
</dbReference>
<comment type="similarity">
    <text evidence="3">Belongs to the unc-13 family.</text>
</comment>
<dbReference type="GO" id="GO:0005770">
    <property type="term" value="C:late endosome"/>
    <property type="evidence" value="ECO:0007669"/>
    <property type="project" value="UniProtKB-SubCell"/>
</dbReference>
<dbReference type="InterPro" id="IPR014772">
    <property type="entry name" value="Munc13_dom-2"/>
</dbReference>
<dbReference type="AlphaFoldDB" id="A0A834MFA0"/>
<dbReference type="CDD" id="cd08676">
    <property type="entry name" value="C2A_Munc13-like"/>
    <property type="match status" value="1"/>
</dbReference>
<dbReference type="OrthoDB" id="7976202at2759"/>
<dbReference type="InterPro" id="IPR000008">
    <property type="entry name" value="C2_dom"/>
</dbReference>
<comment type="caution">
    <text evidence="11">The sequence shown here is derived from an EMBL/GenBank/DDBJ whole genome shotgun (WGS) entry which is preliminary data.</text>
</comment>
<reference evidence="11" key="1">
    <citation type="submission" date="2020-08" db="EMBL/GenBank/DDBJ databases">
        <title>Genome sequencing and assembly of the red palm weevil Rhynchophorus ferrugineus.</title>
        <authorList>
            <person name="Dias G.B."/>
            <person name="Bergman C.M."/>
            <person name="Manee M."/>
        </authorList>
    </citation>
    <scope>NUCLEOTIDE SEQUENCE</scope>
    <source>
        <strain evidence="11">AA-2017</strain>
        <tissue evidence="11">Whole larva</tissue>
    </source>
</reference>